<dbReference type="EMBL" id="SIHI01000008">
    <property type="protein sequence ID" value="TWT52057.1"/>
    <property type="molecule type" value="Genomic_DNA"/>
</dbReference>
<gene>
    <name evidence="2" type="ORF">KOR42_31540</name>
</gene>
<feature type="domain" description="DUF1559" evidence="1">
    <location>
        <begin position="39"/>
        <end position="178"/>
    </location>
</feature>
<dbReference type="Proteomes" id="UP000317243">
    <property type="component" value="Unassembled WGS sequence"/>
</dbReference>
<dbReference type="SUPFAM" id="SSF54523">
    <property type="entry name" value="Pili subunits"/>
    <property type="match status" value="1"/>
</dbReference>
<organism evidence="2 3">
    <name type="scientific">Thalassoglobus neptunius</name>
    <dbReference type="NCBI Taxonomy" id="1938619"/>
    <lineage>
        <taxon>Bacteria</taxon>
        <taxon>Pseudomonadati</taxon>
        <taxon>Planctomycetota</taxon>
        <taxon>Planctomycetia</taxon>
        <taxon>Planctomycetales</taxon>
        <taxon>Planctomycetaceae</taxon>
        <taxon>Thalassoglobus</taxon>
    </lineage>
</organism>
<dbReference type="Gene3D" id="3.30.700.10">
    <property type="entry name" value="Glycoprotein, Type 4 Pilin"/>
    <property type="match status" value="1"/>
</dbReference>
<reference evidence="2 3" key="1">
    <citation type="submission" date="2019-02" db="EMBL/GenBank/DDBJ databases">
        <title>Deep-cultivation of Planctomycetes and their phenomic and genomic characterization uncovers novel biology.</title>
        <authorList>
            <person name="Wiegand S."/>
            <person name="Jogler M."/>
            <person name="Boedeker C."/>
            <person name="Pinto D."/>
            <person name="Vollmers J."/>
            <person name="Rivas-Marin E."/>
            <person name="Kohn T."/>
            <person name="Peeters S.H."/>
            <person name="Heuer A."/>
            <person name="Rast P."/>
            <person name="Oberbeckmann S."/>
            <person name="Bunk B."/>
            <person name="Jeske O."/>
            <person name="Meyerdierks A."/>
            <person name="Storesund J.E."/>
            <person name="Kallscheuer N."/>
            <person name="Luecker S."/>
            <person name="Lage O.M."/>
            <person name="Pohl T."/>
            <person name="Merkel B.J."/>
            <person name="Hornburger P."/>
            <person name="Mueller R.-W."/>
            <person name="Bruemmer F."/>
            <person name="Labrenz M."/>
            <person name="Spormann A.M."/>
            <person name="Op Den Camp H."/>
            <person name="Overmann J."/>
            <person name="Amann R."/>
            <person name="Jetten M.S.M."/>
            <person name="Mascher T."/>
            <person name="Medema M.H."/>
            <person name="Devos D.P."/>
            <person name="Kaster A.-K."/>
            <person name="Ovreas L."/>
            <person name="Rohde M."/>
            <person name="Galperin M.Y."/>
            <person name="Jogler C."/>
        </authorList>
    </citation>
    <scope>NUCLEOTIDE SEQUENCE [LARGE SCALE GENOMIC DNA]</scope>
    <source>
        <strain evidence="2 3">KOR42</strain>
    </source>
</reference>
<dbReference type="PANTHER" id="PTHR30093">
    <property type="entry name" value="GENERAL SECRETION PATHWAY PROTEIN G"/>
    <property type="match status" value="1"/>
</dbReference>
<dbReference type="InterPro" id="IPR012902">
    <property type="entry name" value="N_methyl_site"/>
</dbReference>
<keyword evidence="3" id="KW-1185">Reference proteome</keyword>
<comment type="caution">
    <text evidence="2">The sequence shown here is derived from an EMBL/GenBank/DDBJ whole genome shotgun (WGS) entry which is preliminary data.</text>
</comment>
<evidence type="ECO:0000313" key="2">
    <source>
        <dbReference type="EMBL" id="TWT52057.1"/>
    </source>
</evidence>
<dbReference type="OrthoDB" id="254023at2"/>
<dbReference type="Pfam" id="PF07596">
    <property type="entry name" value="SBP_bac_10"/>
    <property type="match status" value="1"/>
</dbReference>
<dbReference type="Pfam" id="PF07963">
    <property type="entry name" value="N_methyl"/>
    <property type="match status" value="1"/>
</dbReference>
<dbReference type="InterPro" id="IPR045584">
    <property type="entry name" value="Pilin-like"/>
</dbReference>
<sequence length="406" mass="42810">MKRTMLKRSADRRGFTLIELLVVIAVIVILVALLVPAVQRAREAARSASCKNNLRQFGIGFYTFAEQDPQKRLCTGAYDFRRDGCVDTWGWVADLVNIGAAYPSEMICPSNPLQYSEKVNDLLGADTTDGKDGAPVSRLDTGLCNSTDGLTSLAAGTRGTFLVDRILTQGYSTNYASSWHMVRSGVRTIDDGSGNLVPTSGTKGLGGSNGPITLSVVETSPIVSSAIAMLGDAAPGDADEAVLVEDLPGLVSANARLVESFNDGPAQSSGDNIVLITTADVVLTAGGVHAWKFDILPTENTPAGVDRGNEDGTLAGDGIIWLQDTRDWFALHGAGSQPSCNILMADGSVRTFRDLNGDGYLNPGFQPATAFDAGDGYLDGTVELTKTANYGGIDIIRSSTIKGSFE</sequence>
<evidence type="ECO:0000313" key="3">
    <source>
        <dbReference type="Proteomes" id="UP000317243"/>
    </source>
</evidence>
<accession>A0A5C5WN52</accession>
<dbReference type="PROSITE" id="PS00409">
    <property type="entry name" value="PROKAR_NTER_METHYL"/>
    <property type="match status" value="1"/>
</dbReference>
<evidence type="ECO:0000259" key="1">
    <source>
        <dbReference type="Pfam" id="PF07596"/>
    </source>
</evidence>
<protein>
    <submittedName>
        <fullName evidence="2">Putative major pilin subunit</fullName>
    </submittedName>
</protein>
<proteinExistence type="predicted"/>
<dbReference type="AlphaFoldDB" id="A0A5C5WN52"/>
<name>A0A5C5WN52_9PLAN</name>
<dbReference type="PANTHER" id="PTHR30093:SF2">
    <property type="entry name" value="TYPE II SECRETION SYSTEM PROTEIN H"/>
    <property type="match status" value="1"/>
</dbReference>
<dbReference type="InterPro" id="IPR011453">
    <property type="entry name" value="DUF1559"/>
</dbReference>
<dbReference type="NCBIfam" id="TIGR02532">
    <property type="entry name" value="IV_pilin_GFxxxE"/>
    <property type="match status" value="1"/>
</dbReference>
<dbReference type="RefSeq" id="WP_146510640.1">
    <property type="nucleotide sequence ID" value="NZ_SIHI01000008.1"/>
</dbReference>